<evidence type="ECO:0000313" key="4">
    <source>
        <dbReference type="EMBL" id="GAS83159.1"/>
    </source>
</evidence>
<dbReference type="EMBL" id="BCNV01000001">
    <property type="protein sequence ID" value="GAS83159.1"/>
    <property type="molecule type" value="Genomic_DNA"/>
</dbReference>
<sequence length="278" mass="30374">MTQNNVWFVTGASKGLGLALVQKLLSQGFSVAATSRNKDDLIAAVTVDTENFLPLQMDLVDELSIQKAISEVKERFRTIDVVVNNAGYGQLGAIEEISDMEVRNCFDVNVFGTINVIRAVLPIMRQQQSGHILNVASIAGFRAGNRNGIYAATKFAVDGLTESLAADGAPFGIKATCVLPGYFRTKFLSEGSLRLAENPLDAYKDDEFTKFLNGRDGAQMGDPNKAADVFIELSRAENPPVHLFLGNDAQVEFHKKMEDLNSQATAWKELSTSTDFEE</sequence>
<dbReference type="InterPro" id="IPR020904">
    <property type="entry name" value="Sc_DH/Rdtase_CS"/>
</dbReference>
<evidence type="ECO:0000256" key="1">
    <source>
        <dbReference type="ARBA" id="ARBA00006484"/>
    </source>
</evidence>
<evidence type="ECO:0000313" key="5">
    <source>
        <dbReference type="Proteomes" id="UP000069697"/>
    </source>
</evidence>
<proteinExistence type="inferred from homology"/>
<dbReference type="CDD" id="cd05374">
    <property type="entry name" value="17beta-HSD-like_SDR_c"/>
    <property type="match status" value="1"/>
</dbReference>
<dbReference type="RefSeq" id="WP_062835548.1">
    <property type="nucleotide sequence ID" value="NZ_BCNV01000001.1"/>
</dbReference>
<dbReference type="GO" id="GO:0016491">
    <property type="term" value="F:oxidoreductase activity"/>
    <property type="evidence" value="ECO:0007669"/>
    <property type="project" value="UniProtKB-KW"/>
</dbReference>
<dbReference type="InterPro" id="IPR002347">
    <property type="entry name" value="SDR_fam"/>
</dbReference>
<dbReference type="PANTHER" id="PTHR43976">
    <property type="entry name" value="SHORT CHAIN DEHYDROGENASE"/>
    <property type="match status" value="1"/>
</dbReference>
<reference evidence="5" key="2">
    <citation type="submission" date="2016-01" db="EMBL/GenBank/DDBJ databases">
        <title>Draft Genome Sequence of Paenibacillus amylolyticus Heshi-A3 that Was Isolated from Fermented Rice Bran with Aging Salted Mackerel, Which Was Named Heshiko as Traditional Fermented Seafood in Japan.</title>
        <authorList>
            <person name="Akuzawa S."/>
            <person name="Nakagawa J."/>
            <person name="Kanekatsu T."/>
            <person name="Kubota E."/>
            <person name="Ohtake R."/>
            <person name="Suzuki T."/>
            <person name="Kanesaki Y."/>
        </authorList>
    </citation>
    <scope>NUCLEOTIDE SEQUENCE [LARGE SCALE GENOMIC DNA]</scope>
    <source>
        <strain evidence="5">Heshi-A3</strain>
    </source>
</reference>
<dbReference type="PRINTS" id="PR00080">
    <property type="entry name" value="SDRFAMILY"/>
</dbReference>
<dbReference type="PRINTS" id="PR00081">
    <property type="entry name" value="GDHRDH"/>
</dbReference>
<evidence type="ECO:0000256" key="2">
    <source>
        <dbReference type="ARBA" id="ARBA00023002"/>
    </source>
</evidence>
<dbReference type="InterPro" id="IPR036291">
    <property type="entry name" value="NAD(P)-bd_dom_sf"/>
</dbReference>
<keyword evidence="2" id="KW-0560">Oxidoreductase</keyword>
<accession>A0A100VNW7</accession>
<protein>
    <submittedName>
        <fullName evidence="4">Short chain dehydrogenase</fullName>
    </submittedName>
</protein>
<organism evidence="4 5">
    <name type="scientific">Paenibacillus amylolyticus</name>
    <dbReference type="NCBI Taxonomy" id="1451"/>
    <lineage>
        <taxon>Bacteria</taxon>
        <taxon>Bacillati</taxon>
        <taxon>Bacillota</taxon>
        <taxon>Bacilli</taxon>
        <taxon>Bacillales</taxon>
        <taxon>Paenibacillaceae</taxon>
        <taxon>Paenibacillus</taxon>
    </lineage>
</organism>
<reference evidence="4 5" key="1">
    <citation type="journal article" date="2016" name="Genome Announc.">
        <title>Draft Genome Sequence of Paenibacillus amylolyticus Heshi-A3, Isolated from Fermented Rice Bran in a Japanese Fermented Seafood Dish.</title>
        <authorList>
            <person name="Akuzawa S."/>
            <person name="Nagaoka J."/>
            <person name="Kanekatsu M."/>
            <person name="Kubota E."/>
            <person name="Ohtake R."/>
            <person name="Suzuki T."/>
            <person name="Kanesaki Y."/>
        </authorList>
    </citation>
    <scope>NUCLEOTIDE SEQUENCE [LARGE SCALE GENOMIC DNA]</scope>
    <source>
        <strain evidence="4 5">Heshi-A3</strain>
    </source>
</reference>
<dbReference type="PROSITE" id="PS00061">
    <property type="entry name" value="ADH_SHORT"/>
    <property type="match status" value="1"/>
</dbReference>
<name>A0A100VNW7_PAEAM</name>
<dbReference type="Proteomes" id="UP000069697">
    <property type="component" value="Unassembled WGS sequence"/>
</dbReference>
<dbReference type="InterPro" id="IPR051911">
    <property type="entry name" value="SDR_oxidoreductase"/>
</dbReference>
<dbReference type="AlphaFoldDB" id="A0A100VNW7"/>
<dbReference type="Pfam" id="PF00106">
    <property type="entry name" value="adh_short"/>
    <property type="match status" value="1"/>
</dbReference>
<dbReference type="PANTHER" id="PTHR43976:SF16">
    <property type="entry name" value="SHORT-CHAIN DEHYDROGENASE_REDUCTASE FAMILY PROTEIN"/>
    <property type="match status" value="1"/>
</dbReference>
<comment type="caution">
    <text evidence="4">The sequence shown here is derived from an EMBL/GenBank/DDBJ whole genome shotgun (WGS) entry which is preliminary data.</text>
</comment>
<evidence type="ECO:0000256" key="3">
    <source>
        <dbReference type="RuleBase" id="RU000363"/>
    </source>
</evidence>
<comment type="similarity">
    <text evidence="1 3">Belongs to the short-chain dehydrogenases/reductases (SDR) family.</text>
</comment>
<gene>
    <name evidence="4" type="ORF">PAHA3_3237</name>
</gene>
<dbReference type="SUPFAM" id="SSF51735">
    <property type="entry name" value="NAD(P)-binding Rossmann-fold domains"/>
    <property type="match status" value="1"/>
</dbReference>
<dbReference type="Gene3D" id="3.40.50.720">
    <property type="entry name" value="NAD(P)-binding Rossmann-like Domain"/>
    <property type="match status" value="1"/>
</dbReference>